<dbReference type="Gene3D" id="1.10.3210.10">
    <property type="entry name" value="Hypothetical protein af1432"/>
    <property type="match status" value="1"/>
</dbReference>
<evidence type="ECO:0000259" key="1">
    <source>
        <dbReference type="PROSITE" id="PS51831"/>
    </source>
</evidence>
<dbReference type="Proteomes" id="UP000190102">
    <property type="component" value="Unassembled WGS sequence"/>
</dbReference>
<gene>
    <name evidence="3" type="ORF">SAMN02745119_02484</name>
</gene>
<dbReference type="SMART" id="SM00471">
    <property type="entry name" value="HDc"/>
    <property type="match status" value="1"/>
</dbReference>
<dbReference type="OrthoDB" id="9776250at2"/>
<feature type="domain" description="HD-GYP" evidence="2">
    <location>
        <begin position="12"/>
        <end position="208"/>
    </location>
</feature>
<dbReference type="STRING" id="115783.SAMN02745119_02484"/>
<dbReference type="Pfam" id="PF13487">
    <property type="entry name" value="HD_5"/>
    <property type="match status" value="1"/>
</dbReference>
<organism evidence="3 4">
    <name type="scientific">Trichlorobacter thiogenes</name>
    <dbReference type="NCBI Taxonomy" id="115783"/>
    <lineage>
        <taxon>Bacteria</taxon>
        <taxon>Pseudomonadati</taxon>
        <taxon>Thermodesulfobacteriota</taxon>
        <taxon>Desulfuromonadia</taxon>
        <taxon>Geobacterales</taxon>
        <taxon>Geobacteraceae</taxon>
        <taxon>Trichlorobacter</taxon>
    </lineage>
</organism>
<dbReference type="SUPFAM" id="SSF109604">
    <property type="entry name" value="HD-domain/PDEase-like"/>
    <property type="match status" value="1"/>
</dbReference>
<accession>A0A1T4QPN5</accession>
<sequence length="210" mass="24033">MPKPYDIAQTWDPRFVNNLIQVLVEALEVRDTYIQGHTRRVAEISLAIGARMGLSQIELRDLYAGAILHDIGKAVGTTEETLNKPMPLDQREEIIMREHPLKAGLLIVGLENLSHILPTIMHHHERWDGTGYPARLQDESIPLHARIICVADAFDAMVSPRSFRPAMSREEAVAEMIKEKEKHFDPDIVDELVASLEDNKHEWKDFSFYF</sequence>
<dbReference type="InterPro" id="IPR037522">
    <property type="entry name" value="HD_GYP_dom"/>
</dbReference>
<evidence type="ECO:0000313" key="3">
    <source>
        <dbReference type="EMBL" id="SKA05577.1"/>
    </source>
</evidence>
<dbReference type="RefSeq" id="WP_078790745.1">
    <property type="nucleotide sequence ID" value="NZ_FUWR01000014.1"/>
</dbReference>
<reference evidence="4" key="1">
    <citation type="submission" date="2017-02" db="EMBL/GenBank/DDBJ databases">
        <authorList>
            <person name="Varghese N."/>
            <person name="Submissions S."/>
        </authorList>
    </citation>
    <scope>NUCLEOTIDE SEQUENCE [LARGE SCALE GENOMIC DNA]</scope>
    <source>
        <strain evidence="4">ATCC BAA-34</strain>
    </source>
</reference>
<evidence type="ECO:0000259" key="2">
    <source>
        <dbReference type="PROSITE" id="PS51832"/>
    </source>
</evidence>
<dbReference type="PROSITE" id="PS51831">
    <property type="entry name" value="HD"/>
    <property type="match status" value="1"/>
</dbReference>
<feature type="domain" description="HD" evidence="1">
    <location>
        <begin position="34"/>
        <end position="157"/>
    </location>
</feature>
<dbReference type="InterPro" id="IPR003607">
    <property type="entry name" value="HD/PDEase_dom"/>
</dbReference>
<dbReference type="PROSITE" id="PS51832">
    <property type="entry name" value="HD_GYP"/>
    <property type="match status" value="1"/>
</dbReference>
<dbReference type="PANTHER" id="PTHR43155">
    <property type="entry name" value="CYCLIC DI-GMP PHOSPHODIESTERASE PA4108-RELATED"/>
    <property type="match status" value="1"/>
</dbReference>
<dbReference type="EMBL" id="FUWR01000014">
    <property type="protein sequence ID" value="SKA05577.1"/>
    <property type="molecule type" value="Genomic_DNA"/>
</dbReference>
<protein>
    <submittedName>
        <fullName evidence="3">HD domain-containing protein</fullName>
    </submittedName>
</protein>
<dbReference type="InterPro" id="IPR006674">
    <property type="entry name" value="HD_domain"/>
</dbReference>
<dbReference type="CDD" id="cd00077">
    <property type="entry name" value="HDc"/>
    <property type="match status" value="1"/>
</dbReference>
<proteinExistence type="predicted"/>
<dbReference type="AlphaFoldDB" id="A0A1T4QPN5"/>
<dbReference type="PANTHER" id="PTHR43155:SF2">
    <property type="entry name" value="CYCLIC DI-GMP PHOSPHODIESTERASE PA4108"/>
    <property type="match status" value="1"/>
</dbReference>
<keyword evidence="4" id="KW-1185">Reference proteome</keyword>
<name>A0A1T4QPN5_9BACT</name>
<evidence type="ECO:0000313" key="4">
    <source>
        <dbReference type="Proteomes" id="UP000190102"/>
    </source>
</evidence>